<proteinExistence type="predicted"/>
<dbReference type="RefSeq" id="WP_023859631.1">
    <property type="nucleotide sequence ID" value="NZ_AWWH01000114.1"/>
</dbReference>
<comment type="caution">
    <text evidence="1">The sequence shown here is derived from an EMBL/GenBank/DDBJ whole genome shotgun (WGS) entry which is preliminary data.</text>
</comment>
<reference evidence="1 2" key="1">
    <citation type="journal article" date="2014" name="Genome Announc.">
        <title>The Genome of the Predominant Equine Lactobacillus Species, Lactobacillus equi, Is Reflective of Its Lifestyle Adaptations to an Herbivorous Host.</title>
        <authorList>
            <person name="O'Donnell M.M."/>
            <person name="Harris H.M."/>
            <person name="O'Toole P.W."/>
            <person name="Ross R.P."/>
        </authorList>
    </citation>
    <scope>NUCLEOTIDE SEQUENCE [LARGE SCALE GENOMIC DNA]</scope>
    <source>
        <strain evidence="1 2">DPC 6820</strain>
    </source>
</reference>
<name>V7HY67_9LACO</name>
<dbReference type="EMBL" id="AWWH01000114">
    <property type="protein sequence ID" value="ETA74163.1"/>
    <property type="molecule type" value="Genomic_DNA"/>
</dbReference>
<sequence>MVIEINGTDYPLNFDIGFIRRLNVMRGIERDGINIRGAVNITIPALIMGDVETIADYILCANKNLTVKKVDTYLEDVANRDDTGELFEKLIDEIIDAVKQGSMTRLPFKKAMEGMEKA</sequence>
<keyword evidence="2" id="KW-1185">Reference proteome</keyword>
<dbReference type="Pfam" id="PF12363">
    <property type="entry name" value="Phage_TAC_12"/>
    <property type="match status" value="1"/>
</dbReference>
<dbReference type="InterPro" id="IPR024410">
    <property type="entry name" value="Phage_TAC_12"/>
</dbReference>
<evidence type="ECO:0000313" key="2">
    <source>
        <dbReference type="Proteomes" id="UP000018559"/>
    </source>
</evidence>
<dbReference type="PATRIC" id="fig|1392007.3.peg.1024"/>
<evidence type="ECO:0008006" key="3">
    <source>
        <dbReference type="Google" id="ProtNLM"/>
    </source>
</evidence>
<dbReference type="Proteomes" id="UP000018559">
    <property type="component" value="Unassembled WGS sequence"/>
</dbReference>
<evidence type="ECO:0000313" key="1">
    <source>
        <dbReference type="EMBL" id="ETA74163.1"/>
    </source>
</evidence>
<dbReference type="AlphaFoldDB" id="V7HY67"/>
<gene>
    <name evidence="1" type="ORF">LEQ_0542</name>
</gene>
<organism evidence="1 2">
    <name type="scientific">Ligilactobacillus equi DPC 6820</name>
    <dbReference type="NCBI Taxonomy" id="1392007"/>
    <lineage>
        <taxon>Bacteria</taxon>
        <taxon>Bacillati</taxon>
        <taxon>Bacillota</taxon>
        <taxon>Bacilli</taxon>
        <taxon>Lactobacillales</taxon>
        <taxon>Lactobacillaceae</taxon>
        <taxon>Ligilactobacillus</taxon>
    </lineage>
</organism>
<accession>V7HY67</accession>
<protein>
    <recommendedName>
        <fullName evidence="3">Phage protein</fullName>
    </recommendedName>
</protein>